<feature type="transmembrane region" description="Helical" evidence="2">
    <location>
        <begin position="134"/>
        <end position="158"/>
    </location>
</feature>
<dbReference type="EMBL" id="JACEFG010000003">
    <property type="protein sequence ID" value="MBA2176246.1"/>
    <property type="molecule type" value="Genomic_DNA"/>
</dbReference>
<dbReference type="AlphaFoldDB" id="A0A838CXA9"/>
<dbReference type="RefSeq" id="WP_181473278.1">
    <property type="nucleotide sequence ID" value="NZ_JACEFG010000003.1"/>
</dbReference>
<feature type="transmembrane region" description="Helical" evidence="2">
    <location>
        <begin position="207"/>
        <end position="227"/>
    </location>
</feature>
<dbReference type="NCBIfam" id="NF038403">
    <property type="entry name" value="perm_prefix_1"/>
    <property type="match status" value="1"/>
</dbReference>
<evidence type="ECO:0000256" key="1">
    <source>
        <dbReference type="SAM" id="Coils"/>
    </source>
</evidence>
<evidence type="ECO:0000256" key="2">
    <source>
        <dbReference type="SAM" id="Phobius"/>
    </source>
</evidence>
<feature type="transmembrane region" description="Helical" evidence="2">
    <location>
        <begin position="164"/>
        <end position="186"/>
    </location>
</feature>
<keyword evidence="2" id="KW-1133">Transmembrane helix</keyword>
<feature type="transmembrane region" description="Helical" evidence="2">
    <location>
        <begin position="263"/>
        <end position="285"/>
    </location>
</feature>
<keyword evidence="4" id="KW-1185">Reference proteome</keyword>
<feature type="transmembrane region" description="Helical" evidence="2">
    <location>
        <begin position="233"/>
        <end position="251"/>
    </location>
</feature>
<dbReference type="Proteomes" id="UP000571017">
    <property type="component" value="Unassembled WGS sequence"/>
</dbReference>
<feature type="coiled-coil region" evidence="1">
    <location>
        <begin position="1"/>
        <end position="53"/>
    </location>
</feature>
<feature type="transmembrane region" description="Helical" evidence="2">
    <location>
        <begin position="106"/>
        <end position="127"/>
    </location>
</feature>
<sequence length="286" mass="32431">MNRLEKHIEKILNQMQSDEEERAEMKEEMLTHLSSLKEQYEEEGHTSKQAEKKAIEEFGDAGLVGNGLQETMYPYQRSLLYVIGFATIALGIFLHFAFLATFNEPSLGWLAIQLTFGTLVTLVAMNIPLLGRFYWSVGALVFLNAGWNGFSYFAIIQFPELQTILFGIYLAVLVLTCLTFIIRNSYFHSIDETNDKRNRRLKKVSHIVNILAGALICGVAIFFVYGFIAMIGLNWLVLIPVSFVVGWLLFYKLLIKLIARKPVASMIPALIVIVLFTVVTLRPLLL</sequence>
<feature type="transmembrane region" description="Helical" evidence="2">
    <location>
        <begin position="79"/>
        <end position="100"/>
    </location>
</feature>
<evidence type="ECO:0000313" key="4">
    <source>
        <dbReference type="Proteomes" id="UP000571017"/>
    </source>
</evidence>
<gene>
    <name evidence="3" type="ORF">H0266_15215</name>
</gene>
<keyword evidence="2" id="KW-0812">Transmembrane</keyword>
<comment type="caution">
    <text evidence="3">The sequence shown here is derived from an EMBL/GenBank/DDBJ whole genome shotgun (WGS) entry which is preliminary data.</text>
</comment>
<keyword evidence="1" id="KW-0175">Coiled coil</keyword>
<protein>
    <submittedName>
        <fullName evidence="3">Uncharacterized protein</fullName>
    </submittedName>
</protein>
<proteinExistence type="predicted"/>
<organism evidence="3 4">
    <name type="scientific">Halobacillus locisalis</name>
    <dbReference type="NCBI Taxonomy" id="220753"/>
    <lineage>
        <taxon>Bacteria</taxon>
        <taxon>Bacillati</taxon>
        <taxon>Bacillota</taxon>
        <taxon>Bacilli</taxon>
        <taxon>Bacillales</taxon>
        <taxon>Bacillaceae</taxon>
        <taxon>Halobacillus</taxon>
    </lineage>
</organism>
<reference evidence="3 4" key="1">
    <citation type="journal article" date="2004" name="Extremophiles">
        <title>Halobacillus locisalis sp. nov., a halophilic bacterium isolated from a marine solar saltern of the Yellow Sea in Korea.</title>
        <authorList>
            <person name="Yoon J.H."/>
            <person name="Kang K.H."/>
            <person name="Oh T.K."/>
            <person name="Park Y.H."/>
        </authorList>
    </citation>
    <scope>NUCLEOTIDE SEQUENCE [LARGE SCALE GENOMIC DNA]</scope>
    <source>
        <strain evidence="3 4">KCTC 3788</strain>
    </source>
</reference>
<dbReference type="InterPro" id="IPR047928">
    <property type="entry name" value="Perm_prefix_1"/>
</dbReference>
<name>A0A838CXA9_9BACI</name>
<evidence type="ECO:0000313" key="3">
    <source>
        <dbReference type="EMBL" id="MBA2176246.1"/>
    </source>
</evidence>
<accession>A0A838CXA9</accession>
<keyword evidence="2" id="KW-0472">Membrane</keyword>